<reference evidence="1" key="1">
    <citation type="submission" date="2021-01" db="EMBL/GenBank/DDBJ databases">
        <title>Phytophthora aleatoria, a newly-described species from Pinus radiata is distinct from Phytophthora cactorum isolates based on comparative genomics.</title>
        <authorList>
            <person name="Mcdougal R."/>
            <person name="Panda P."/>
            <person name="Williams N."/>
            <person name="Studholme D.J."/>
        </authorList>
    </citation>
    <scope>NUCLEOTIDE SEQUENCE</scope>
    <source>
        <strain evidence="1">NZFS 4037</strain>
    </source>
</reference>
<name>A0A8J5IIF1_9STRA</name>
<dbReference type="Proteomes" id="UP000709295">
    <property type="component" value="Unassembled WGS sequence"/>
</dbReference>
<evidence type="ECO:0000313" key="2">
    <source>
        <dbReference type="Proteomes" id="UP000709295"/>
    </source>
</evidence>
<comment type="caution">
    <text evidence="1">The sequence shown here is derived from an EMBL/GenBank/DDBJ whole genome shotgun (WGS) entry which is preliminary data.</text>
</comment>
<protein>
    <submittedName>
        <fullName evidence="1">Uncharacterized protein</fullName>
    </submittedName>
</protein>
<dbReference type="AlphaFoldDB" id="A0A8J5IIF1"/>
<accession>A0A8J5IIF1</accession>
<sequence length="52" mass="6023">MVHTITRFYSFKDLSAMLEKAKNVPSTAKIATKWQSELNVQKLRATRIKREG</sequence>
<gene>
    <name evidence="1" type="ORF">JG688_00013004</name>
</gene>
<keyword evidence="2" id="KW-1185">Reference proteome</keyword>
<organism evidence="1 2">
    <name type="scientific">Phytophthora aleatoria</name>
    <dbReference type="NCBI Taxonomy" id="2496075"/>
    <lineage>
        <taxon>Eukaryota</taxon>
        <taxon>Sar</taxon>
        <taxon>Stramenopiles</taxon>
        <taxon>Oomycota</taxon>
        <taxon>Peronosporomycetes</taxon>
        <taxon>Peronosporales</taxon>
        <taxon>Peronosporaceae</taxon>
        <taxon>Phytophthora</taxon>
    </lineage>
</organism>
<proteinExistence type="predicted"/>
<dbReference type="EMBL" id="JAENGY010001056">
    <property type="protein sequence ID" value="KAG6953056.1"/>
    <property type="molecule type" value="Genomic_DNA"/>
</dbReference>
<evidence type="ECO:0000313" key="1">
    <source>
        <dbReference type="EMBL" id="KAG6953056.1"/>
    </source>
</evidence>